<dbReference type="Proteomes" id="UP000614350">
    <property type="component" value="Unassembled WGS sequence"/>
</dbReference>
<dbReference type="EMBL" id="JACSEA010000010">
    <property type="protein sequence ID" value="KAF7391310.1"/>
    <property type="molecule type" value="Genomic_DNA"/>
</dbReference>
<organism evidence="2 3">
    <name type="scientific">Vespula vulgaris</name>
    <name type="common">Yellow jacket</name>
    <name type="synonym">Wasp</name>
    <dbReference type="NCBI Taxonomy" id="7454"/>
    <lineage>
        <taxon>Eukaryota</taxon>
        <taxon>Metazoa</taxon>
        <taxon>Ecdysozoa</taxon>
        <taxon>Arthropoda</taxon>
        <taxon>Hexapoda</taxon>
        <taxon>Insecta</taxon>
        <taxon>Pterygota</taxon>
        <taxon>Neoptera</taxon>
        <taxon>Endopterygota</taxon>
        <taxon>Hymenoptera</taxon>
        <taxon>Apocrita</taxon>
        <taxon>Aculeata</taxon>
        <taxon>Vespoidea</taxon>
        <taxon>Vespidae</taxon>
        <taxon>Vespinae</taxon>
        <taxon>Vespula</taxon>
    </lineage>
</organism>
<comment type="caution">
    <text evidence="2">The sequence shown here is derived from an EMBL/GenBank/DDBJ whole genome shotgun (WGS) entry which is preliminary data.</text>
</comment>
<evidence type="ECO:0000313" key="2">
    <source>
        <dbReference type="EMBL" id="KAF7391310.1"/>
    </source>
</evidence>
<dbReference type="AlphaFoldDB" id="A0A834N0I2"/>
<accession>A0A834N0I2</accession>
<proteinExistence type="predicted"/>
<evidence type="ECO:0000256" key="1">
    <source>
        <dbReference type="SAM" id="MobiDB-lite"/>
    </source>
</evidence>
<name>A0A834N0I2_VESVU</name>
<gene>
    <name evidence="2" type="ORF">HZH66_009790</name>
</gene>
<feature type="compositionally biased region" description="Basic and acidic residues" evidence="1">
    <location>
        <begin position="92"/>
        <end position="101"/>
    </location>
</feature>
<feature type="region of interest" description="Disordered" evidence="1">
    <location>
        <begin position="174"/>
        <end position="195"/>
    </location>
</feature>
<sequence>MKNGCVTIENTMTSYVRRYVEATTYPGGRFQQRWFGSLLGARRGQTPLVGPAVYAGGGSSVYRATHHQTVLPFDRETRRRLPREEWWELAGKPERESRGEDSVLWDSDSGGGGNGDGEGSGGGGGGGRGRGREIKVEIEIEVVMVVVVVMVGGGGDGDGGGVVTVVVVGGAAGGLASGGGGSGGGSGGSGGGTGG</sequence>
<evidence type="ECO:0000313" key="3">
    <source>
        <dbReference type="Proteomes" id="UP000614350"/>
    </source>
</evidence>
<feature type="compositionally biased region" description="Gly residues" evidence="1">
    <location>
        <begin position="109"/>
        <end position="128"/>
    </location>
</feature>
<protein>
    <submittedName>
        <fullName evidence="2">Uncharacterized protein</fullName>
    </submittedName>
</protein>
<feature type="region of interest" description="Disordered" evidence="1">
    <location>
        <begin position="92"/>
        <end position="130"/>
    </location>
</feature>
<reference evidence="2" key="1">
    <citation type="journal article" date="2020" name="G3 (Bethesda)">
        <title>High-Quality Assemblies for Three Invasive Social Wasps from the &lt;i&gt;Vespula&lt;/i&gt; Genus.</title>
        <authorList>
            <person name="Harrop T.W.R."/>
            <person name="Guhlin J."/>
            <person name="McLaughlin G.M."/>
            <person name="Permina E."/>
            <person name="Stockwell P."/>
            <person name="Gilligan J."/>
            <person name="Le Lec M.F."/>
            <person name="Gruber M.A.M."/>
            <person name="Quinn O."/>
            <person name="Lovegrove M."/>
            <person name="Duncan E.J."/>
            <person name="Remnant E.J."/>
            <person name="Van Eeckhoven J."/>
            <person name="Graham B."/>
            <person name="Knapp R.A."/>
            <person name="Langford K.W."/>
            <person name="Kronenberg Z."/>
            <person name="Press M.O."/>
            <person name="Eacker S.M."/>
            <person name="Wilson-Rankin E.E."/>
            <person name="Purcell J."/>
            <person name="Lester P.J."/>
            <person name="Dearden P.K."/>
        </authorList>
    </citation>
    <scope>NUCLEOTIDE SEQUENCE</scope>
    <source>
        <strain evidence="2">Marl-1</strain>
    </source>
</reference>
<keyword evidence="3" id="KW-1185">Reference proteome</keyword>